<keyword evidence="2" id="KW-1185">Reference proteome</keyword>
<organism evidence="1 2">
    <name type="scientific">Clonostachys solani</name>
    <dbReference type="NCBI Taxonomy" id="160281"/>
    <lineage>
        <taxon>Eukaryota</taxon>
        <taxon>Fungi</taxon>
        <taxon>Dikarya</taxon>
        <taxon>Ascomycota</taxon>
        <taxon>Pezizomycotina</taxon>
        <taxon>Sordariomycetes</taxon>
        <taxon>Hypocreomycetidae</taxon>
        <taxon>Hypocreales</taxon>
        <taxon>Bionectriaceae</taxon>
        <taxon>Clonostachys</taxon>
    </lineage>
</organism>
<evidence type="ECO:0000313" key="2">
    <source>
        <dbReference type="Proteomes" id="UP000775872"/>
    </source>
</evidence>
<accession>A0A9N9W2I7</accession>
<reference evidence="1" key="1">
    <citation type="submission" date="2021-10" db="EMBL/GenBank/DDBJ databases">
        <authorList>
            <person name="Piombo E."/>
        </authorList>
    </citation>
    <scope>NUCLEOTIDE SEQUENCE</scope>
</reference>
<sequence>MKTAPAYAPTSSAAILQLHLNPSSVCNPMARPAEAAASTLIGSYQHPLLHPVISGVGSGLSVKRKEVRPRQEPREFGVVAVKVRDDVDDHGM</sequence>
<dbReference type="AlphaFoldDB" id="A0A9N9W2I7"/>
<gene>
    <name evidence="1" type="ORF">CSOL1703_00003188</name>
</gene>
<evidence type="ECO:0000313" key="1">
    <source>
        <dbReference type="EMBL" id="CAH0038049.1"/>
    </source>
</evidence>
<proteinExistence type="predicted"/>
<comment type="caution">
    <text evidence="1">The sequence shown here is derived from an EMBL/GenBank/DDBJ whole genome shotgun (WGS) entry which is preliminary data.</text>
</comment>
<dbReference type="EMBL" id="CABFOC020000002">
    <property type="protein sequence ID" value="CAH0038049.1"/>
    <property type="molecule type" value="Genomic_DNA"/>
</dbReference>
<protein>
    <submittedName>
        <fullName evidence="1">Uncharacterized protein</fullName>
    </submittedName>
</protein>
<name>A0A9N9W2I7_9HYPO</name>
<dbReference type="Proteomes" id="UP000775872">
    <property type="component" value="Unassembled WGS sequence"/>
</dbReference>